<evidence type="ECO:0000313" key="3">
    <source>
        <dbReference type="Proteomes" id="UP000672039"/>
    </source>
</evidence>
<dbReference type="EMBL" id="CP072801">
    <property type="protein sequence ID" value="QTR47751.1"/>
    <property type="molecule type" value="Genomic_DNA"/>
</dbReference>
<feature type="domain" description="GmrSD restriction endonucleases N-terminal" evidence="1">
    <location>
        <begin position="27"/>
        <end position="335"/>
    </location>
</feature>
<proteinExistence type="predicted"/>
<keyword evidence="3" id="KW-1185">Reference proteome</keyword>
<dbReference type="PANTHER" id="PTHR37292">
    <property type="entry name" value="VNG6097C"/>
    <property type="match status" value="1"/>
</dbReference>
<dbReference type="RefSeq" id="WP_210223994.1">
    <property type="nucleotide sequence ID" value="NZ_CP072801.1"/>
</dbReference>
<protein>
    <submittedName>
        <fullName evidence="2">DUF262 domain-containing protein</fullName>
    </submittedName>
</protein>
<dbReference type="PANTHER" id="PTHR37292:SF2">
    <property type="entry name" value="DUF262 DOMAIN-CONTAINING PROTEIN"/>
    <property type="match status" value="1"/>
</dbReference>
<evidence type="ECO:0000313" key="2">
    <source>
        <dbReference type="EMBL" id="QTR47751.1"/>
    </source>
</evidence>
<reference evidence="2 3" key="1">
    <citation type="submission" date="2021-04" db="EMBL/GenBank/DDBJ databases">
        <title>Genomics, taxonomy and metabolism of representatives of sulfur bacteria of the genus Thiothrix: Thiothrix fructosivorans QT, Thiothrix unzii A1T and three new species, Thiothrix subterranea sp. nov., Thiothrix litoralis sp. nov. and 'Candidatus Thiothrix anitrata' sp. nov.</title>
        <authorList>
            <person name="Ravin N.V."/>
            <person name="Smolyakov D."/>
            <person name="Rudenko T.S."/>
            <person name="Mardanov A.V."/>
            <person name="Beletsky A.V."/>
            <person name="Markov N.D."/>
            <person name="Fomenkov A.I."/>
            <person name="Roberts R.J."/>
            <person name="Karnachuk O.V."/>
            <person name="Novikov A."/>
            <person name="Grabovich M.Y."/>
        </authorList>
    </citation>
    <scope>NUCLEOTIDE SEQUENCE [LARGE SCALE GENOMIC DNA]</scope>
    <source>
        <strain evidence="2 3">AS</strain>
    </source>
</reference>
<accession>A0ABX7WWN8</accession>
<organism evidence="2 3">
    <name type="scientific">Thiothrix litoralis</name>
    <dbReference type="NCBI Taxonomy" id="2891210"/>
    <lineage>
        <taxon>Bacteria</taxon>
        <taxon>Pseudomonadati</taxon>
        <taxon>Pseudomonadota</taxon>
        <taxon>Gammaproteobacteria</taxon>
        <taxon>Thiotrichales</taxon>
        <taxon>Thiotrichaceae</taxon>
        <taxon>Thiothrix</taxon>
    </lineage>
</organism>
<name>A0ABX7WWN8_9GAMM</name>
<sequence>MGKVRKLSLREIADWQLSEKHQLSEKDKVKVCIPSLQRGAVWKPEQVELLWDSLLRGFPIGSFIICPHLQTQNNVKAKYGKCENPTHHLLDGQQRSNAITLGFVDPFIKENVYEAIWLDINPQISDSSTRSFLFRVTTESHPWGYKKDESKDSIQKNFILNTGDIRKALVRFGWREDELVPKKQGRPSVGYSWPYEANLPIPFAWLLEAVNATSDEEEFWVKIKSKFDSYSIVRPEYYKNFNEALAKYIEDTDLTSLSVKKKIYSKAKQSLESELVLIEVPNSVIAEETHQEINDGKKIKNYNEEESEPENISNIEHLFDRLNSKGTPLSPHDRIYSMIKAYWPVFEEKITELKEKGLLHLPDAEFVSLIIRAAITTAKDEKIHPPIDVREIRQIAKNTNNEYQKKDALENIFSEDKIILCCRLIDYWLLYSNNHDFGLPPFIRSEIAKQSGEVYLLLFWLAKRELETTSYNLDTAKYKTQECCKYILGLATSIHWFSLNKSQTEKNKRINLVFKKLKDNSMKKSDFNGIFSPEDDANPVCMSPDKLNIDFIGDDIDAWIDKEGRNEAWNQAVSQLWNDDIKRAHFISICRRDKSQRIVSLLSYAQRKYMSNQFTGYDPSNISFWENYNRPWDYDHILPASTLYNRRNKRYMLICREFVNHIGNLRAIPYEENRSDRNILAKEKIKTPEDFENSFLTQEQMKGLGAGEEILWDKNGAEKFINSSQSRLVRIYSEWWETLDIYYLFDNAKCIH</sequence>
<dbReference type="InterPro" id="IPR004919">
    <property type="entry name" value="GmrSD_N"/>
</dbReference>
<dbReference type="Pfam" id="PF03235">
    <property type="entry name" value="GmrSD_N"/>
    <property type="match status" value="1"/>
</dbReference>
<gene>
    <name evidence="2" type="ORF">J9253_07475</name>
</gene>
<dbReference type="Proteomes" id="UP000672039">
    <property type="component" value="Chromosome"/>
</dbReference>
<evidence type="ECO:0000259" key="1">
    <source>
        <dbReference type="Pfam" id="PF03235"/>
    </source>
</evidence>